<protein>
    <recommendedName>
        <fullName evidence="5">Probable oligoribonuclease</fullName>
    </recommendedName>
</protein>
<dbReference type="InterPro" id="IPR012337">
    <property type="entry name" value="RNaseH-like_sf"/>
</dbReference>
<comment type="similarity">
    <text evidence="1">Belongs to the oligoribonuclease family.</text>
</comment>
<dbReference type="FunFam" id="3.30.420.10:FF:000003">
    <property type="entry name" value="Oligoribonuclease"/>
    <property type="match status" value="1"/>
</dbReference>
<dbReference type="GO" id="GO:0000175">
    <property type="term" value="F:3'-5'-RNA exonuclease activity"/>
    <property type="evidence" value="ECO:0007669"/>
    <property type="project" value="InterPro"/>
</dbReference>
<keyword evidence="3" id="KW-0378">Hydrolase</keyword>
<keyword evidence="4" id="KW-0269">Exonuclease</keyword>
<evidence type="ECO:0000256" key="4">
    <source>
        <dbReference type="ARBA" id="ARBA00022839"/>
    </source>
</evidence>
<accession>A0A8R2B5H5</accession>
<dbReference type="CDD" id="cd06135">
    <property type="entry name" value="Orn"/>
    <property type="match status" value="1"/>
</dbReference>
<feature type="domain" description="Exonuclease" evidence="6">
    <location>
        <begin position="10"/>
        <end position="176"/>
    </location>
</feature>
<reference evidence="8" key="1">
    <citation type="submission" date="2010-06" db="EMBL/GenBank/DDBJ databases">
        <authorList>
            <person name="Jiang H."/>
            <person name="Abraham K."/>
            <person name="Ali S."/>
            <person name="Alsbrooks S.L."/>
            <person name="Anim B.N."/>
            <person name="Anosike U.S."/>
            <person name="Attaway T."/>
            <person name="Bandaranaike D.P."/>
            <person name="Battles P.K."/>
            <person name="Bell S.N."/>
            <person name="Bell A.V."/>
            <person name="Beltran B."/>
            <person name="Bickham C."/>
            <person name="Bustamante Y."/>
            <person name="Caleb T."/>
            <person name="Canada A."/>
            <person name="Cardenas V."/>
            <person name="Carter K."/>
            <person name="Chacko J."/>
            <person name="Chandrabose M.N."/>
            <person name="Chavez D."/>
            <person name="Chavez A."/>
            <person name="Chen L."/>
            <person name="Chu H.-S."/>
            <person name="Claassen K.J."/>
            <person name="Cockrell R."/>
            <person name="Collins M."/>
            <person name="Cooper J.A."/>
            <person name="Cree A."/>
            <person name="Curry S.M."/>
            <person name="Da Y."/>
            <person name="Dao M.D."/>
            <person name="Das B."/>
            <person name="Davila M.-L."/>
            <person name="Davy-Carroll L."/>
            <person name="Denson S."/>
            <person name="Dinh H."/>
            <person name="Ebong V.E."/>
            <person name="Edwards J.R."/>
            <person name="Egan A."/>
            <person name="El-Daye J."/>
            <person name="Escobedo L."/>
            <person name="Fernandez S."/>
            <person name="Fernando P.R."/>
            <person name="Flagg N."/>
            <person name="Forbes L.D."/>
            <person name="Fowler R.G."/>
            <person name="Fu Q."/>
            <person name="Gabisi R.A."/>
            <person name="Ganer J."/>
            <person name="Garbino Pronczuk A."/>
            <person name="Garcia R.M."/>
            <person name="Garner T."/>
            <person name="Garrett T.E."/>
            <person name="Gonzalez D.A."/>
            <person name="Hamid H."/>
            <person name="Hawkins E.S."/>
            <person name="Hirani K."/>
            <person name="Hogues M.E."/>
            <person name="Hollins B."/>
            <person name="Hsiao C.-H."/>
            <person name="Jabil R."/>
            <person name="James M.L."/>
            <person name="Jhangiani S.N."/>
            <person name="Johnson B."/>
            <person name="Johnson Q."/>
            <person name="Joshi V."/>
            <person name="Kalu J.B."/>
            <person name="Kam C."/>
            <person name="Kashfia A."/>
            <person name="Keebler J."/>
            <person name="Kisamo H."/>
            <person name="Kovar C.L."/>
            <person name="Lago L.A."/>
            <person name="Lai C.-Y."/>
            <person name="Laidlaw J."/>
            <person name="Lara F."/>
            <person name="Le T.-K."/>
            <person name="Lee S.L."/>
            <person name="Legall F.H."/>
            <person name="Lemon S.J."/>
            <person name="Lewis L.R."/>
            <person name="Li B."/>
            <person name="Liu Y."/>
            <person name="Liu Y.-S."/>
            <person name="Lopez J."/>
            <person name="Lozado R.J."/>
            <person name="Lu J."/>
            <person name="Madu R.C."/>
            <person name="Maheshwari M."/>
            <person name="Maheshwari R."/>
            <person name="Malloy K."/>
            <person name="Martinez E."/>
            <person name="Mathew T."/>
            <person name="Mercado I.C."/>
            <person name="Mercado C."/>
            <person name="Meyer B."/>
            <person name="Montgomery K."/>
            <person name="Morgan M.B."/>
            <person name="Munidasa M."/>
            <person name="Nazareth L.V."/>
            <person name="Nelson J."/>
            <person name="Ng B.M."/>
            <person name="Nguyen N.B."/>
            <person name="Nguyen P.Q."/>
            <person name="Nguyen T."/>
            <person name="Obregon M."/>
            <person name="Okwuonu G.O."/>
            <person name="Onwere C.G."/>
            <person name="Orozco G."/>
            <person name="Parra A."/>
            <person name="Patel S."/>
            <person name="Patil S."/>
            <person name="Perez A."/>
            <person name="Perez Y."/>
            <person name="Pham C."/>
            <person name="Primus E.L."/>
            <person name="Pu L.-L."/>
            <person name="Puazo M."/>
            <person name="Qin X."/>
            <person name="Quiroz J.B."/>
            <person name="Reese J."/>
            <person name="Richards S."/>
            <person name="Rives C.M."/>
            <person name="Robberts R."/>
            <person name="Ruiz S.J."/>
            <person name="Ruiz M.J."/>
            <person name="Santibanez J."/>
            <person name="Schneider B.W."/>
            <person name="Sisson I."/>
            <person name="Smith M."/>
            <person name="Sodergren E."/>
            <person name="Song X.-Z."/>
            <person name="Song B.B."/>
            <person name="Summersgill H."/>
            <person name="Thelus R."/>
            <person name="Thornton R.D."/>
            <person name="Trejos Z.Y."/>
            <person name="Usmani K."/>
            <person name="Vattathil S."/>
            <person name="Villasana D."/>
            <person name="Walker D.L."/>
            <person name="Wang S."/>
            <person name="Wang K."/>
            <person name="White C.S."/>
            <person name="Williams A.C."/>
            <person name="Williamson J."/>
            <person name="Wilson K."/>
            <person name="Woghiren I.O."/>
            <person name="Woodworth J.R."/>
            <person name="Worley K.C."/>
            <person name="Wright R.A."/>
            <person name="Wu W."/>
            <person name="Young L."/>
            <person name="Zhang L."/>
            <person name="Zhang J."/>
            <person name="Zhu Y."/>
            <person name="Muzny D.M."/>
            <person name="Weinstock G."/>
            <person name="Gibbs R.A."/>
        </authorList>
    </citation>
    <scope>NUCLEOTIDE SEQUENCE [LARGE SCALE GENOMIC DNA]</scope>
    <source>
        <strain evidence="8">LSR1</strain>
    </source>
</reference>
<dbReference type="Gene3D" id="3.30.420.10">
    <property type="entry name" value="Ribonuclease H-like superfamily/Ribonuclease H"/>
    <property type="match status" value="1"/>
</dbReference>
<sequence>MNTILYGLMMTGLDCNHHTLIEAAIIITDKNLKVLAESPNIIIHQSDKVLENMEEWSKKHHGISGLTENVRKSNISIEQADQMLYEFIKPFAPKGVCPLAGNSIHMDRTFIRKYMPKLESHLSYRLIDVSTLKELLKRWKPELANEVPIKSGKHRALDDIKESVQELQFYKSYLNL</sequence>
<name>A0A8R2B5H5_ACYPI</name>
<dbReference type="SUPFAM" id="SSF53098">
    <property type="entry name" value="Ribonuclease H-like"/>
    <property type="match status" value="1"/>
</dbReference>
<dbReference type="GO" id="GO:0003676">
    <property type="term" value="F:nucleic acid binding"/>
    <property type="evidence" value="ECO:0007669"/>
    <property type="project" value="InterPro"/>
</dbReference>
<dbReference type="Pfam" id="PF00929">
    <property type="entry name" value="RNase_T"/>
    <property type="match status" value="1"/>
</dbReference>
<dbReference type="GeneID" id="100163733"/>
<evidence type="ECO:0000313" key="7">
    <source>
        <dbReference type="EnsemblMetazoa" id="XP_008182516.1"/>
    </source>
</evidence>
<evidence type="ECO:0000256" key="3">
    <source>
        <dbReference type="ARBA" id="ARBA00022801"/>
    </source>
</evidence>
<dbReference type="SMART" id="SM00479">
    <property type="entry name" value="EXOIII"/>
    <property type="match status" value="1"/>
</dbReference>
<dbReference type="EnsemblMetazoa" id="XM_008184294.3">
    <property type="protein sequence ID" value="XP_008182516.1"/>
    <property type="gene ID" value="LOC100163733"/>
</dbReference>
<evidence type="ECO:0000259" key="6">
    <source>
        <dbReference type="SMART" id="SM00479"/>
    </source>
</evidence>
<evidence type="ECO:0000256" key="1">
    <source>
        <dbReference type="ARBA" id="ARBA00009921"/>
    </source>
</evidence>
<proteinExistence type="inferred from homology"/>
<dbReference type="OrthoDB" id="270189at2759"/>
<organism evidence="7 8">
    <name type="scientific">Acyrthosiphon pisum</name>
    <name type="common">Pea aphid</name>
    <dbReference type="NCBI Taxonomy" id="7029"/>
    <lineage>
        <taxon>Eukaryota</taxon>
        <taxon>Metazoa</taxon>
        <taxon>Ecdysozoa</taxon>
        <taxon>Arthropoda</taxon>
        <taxon>Hexapoda</taxon>
        <taxon>Insecta</taxon>
        <taxon>Pterygota</taxon>
        <taxon>Neoptera</taxon>
        <taxon>Paraneoptera</taxon>
        <taxon>Hemiptera</taxon>
        <taxon>Sternorrhyncha</taxon>
        <taxon>Aphidomorpha</taxon>
        <taxon>Aphidoidea</taxon>
        <taxon>Aphididae</taxon>
        <taxon>Macrosiphini</taxon>
        <taxon>Acyrthosiphon</taxon>
    </lineage>
</organism>
<evidence type="ECO:0000256" key="5">
    <source>
        <dbReference type="ARBA" id="ARBA00072681"/>
    </source>
</evidence>
<dbReference type="PANTHER" id="PTHR11046:SF0">
    <property type="entry name" value="OLIGORIBONUCLEASE, MITOCHONDRIAL"/>
    <property type="match status" value="1"/>
</dbReference>
<reference evidence="7" key="2">
    <citation type="submission" date="2022-06" db="UniProtKB">
        <authorList>
            <consortium name="EnsemblMetazoa"/>
        </authorList>
    </citation>
    <scope>IDENTIFICATION</scope>
</reference>
<dbReference type="Proteomes" id="UP000007819">
    <property type="component" value="Chromosome A2"/>
</dbReference>
<dbReference type="PANTHER" id="PTHR11046">
    <property type="entry name" value="OLIGORIBONUCLEASE, MITOCHONDRIAL"/>
    <property type="match status" value="1"/>
</dbReference>
<dbReference type="RefSeq" id="XP_008182516.1">
    <property type="nucleotide sequence ID" value="XM_008184294.2"/>
</dbReference>
<keyword evidence="8" id="KW-1185">Reference proteome</keyword>
<dbReference type="InterPro" id="IPR036397">
    <property type="entry name" value="RNaseH_sf"/>
</dbReference>
<dbReference type="NCBIfam" id="NF003765">
    <property type="entry name" value="PRK05359.1"/>
    <property type="match status" value="1"/>
</dbReference>
<dbReference type="AlphaFoldDB" id="A0A8R2B5H5"/>
<dbReference type="GO" id="GO:0005739">
    <property type="term" value="C:mitochondrion"/>
    <property type="evidence" value="ECO:0007669"/>
    <property type="project" value="TreeGrafter"/>
</dbReference>
<dbReference type="InterPro" id="IPR022894">
    <property type="entry name" value="Oligoribonuclease"/>
</dbReference>
<evidence type="ECO:0000256" key="2">
    <source>
        <dbReference type="ARBA" id="ARBA00022722"/>
    </source>
</evidence>
<keyword evidence="2" id="KW-0540">Nuclease</keyword>
<dbReference type="InterPro" id="IPR013520">
    <property type="entry name" value="Ribonucl_H"/>
</dbReference>
<evidence type="ECO:0000313" key="8">
    <source>
        <dbReference type="Proteomes" id="UP000007819"/>
    </source>
</evidence>